<name>A0ABM0TTW0_CAMSA</name>
<protein>
    <submittedName>
        <fullName evidence="4">Uncharacterized protein LOC104715634</fullName>
    </submittedName>
</protein>
<gene>
    <name evidence="4" type="primary">LOC104715634</name>
</gene>
<dbReference type="InterPro" id="IPR001878">
    <property type="entry name" value="Znf_CCHC"/>
</dbReference>
<evidence type="ECO:0000259" key="2">
    <source>
        <dbReference type="PROSITE" id="PS50158"/>
    </source>
</evidence>
<keyword evidence="1" id="KW-0479">Metal-binding</keyword>
<dbReference type="Pfam" id="PF22936">
    <property type="entry name" value="Pol_BBD"/>
    <property type="match status" value="1"/>
</dbReference>
<dbReference type="SMART" id="SM00343">
    <property type="entry name" value="ZnF_C2HC"/>
    <property type="match status" value="1"/>
</dbReference>
<evidence type="ECO:0000313" key="3">
    <source>
        <dbReference type="Proteomes" id="UP000694864"/>
    </source>
</evidence>
<proteinExistence type="predicted"/>
<organism evidence="3 4">
    <name type="scientific">Camelina sativa</name>
    <name type="common">False flax</name>
    <name type="synonym">Myagrum sativum</name>
    <dbReference type="NCBI Taxonomy" id="90675"/>
    <lineage>
        <taxon>Eukaryota</taxon>
        <taxon>Viridiplantae</taxon>
        <taxon>Streptophyta</taxon>
        <taxon>Embryophyta</taxon>
        <taxon>Tracheophyta</taxon>
        <taxon>Spermatophyta</taxon>
        <taxon>Magnoliopsida</taxon>
        <taxon>eudicotyledons</taxon>
        <taxon>Gunneridae</taxon>
        <taxon>Pentapetalae</taxon>
        <taxon>rosids</taxon>
        <taxon>malvids</taxon>
        <taxon>Brassicales</taxon>
        <taxon>Brassicaceae</taxon>
        <taxon>Camelineae</taxon>
        <taxon>Camelina</taxon>
    </lineage>
</organism>
<reference evidence="4" key="2">
    <citation type="submission" date="2025-08" db="UniProtKB">
        <authorList>
            <consortium name="RefSeq"/>
        </authorList>
    </citation>
    <scope>IDENTIFICATION</scope>
    <source>
        <tissue evidence="4">Leaf</tissue>
    </source>
</reference>
<keyword evidence="1" id="KW-0862">Zinc</keyword>
<feature type="domain" description="CCHC-type" evidence="2">
    <location>
        <begin position="65"/>
        <end position="79"/>
    </location>
</feature>
<dbReference type="Proteomes" id="UP000694864">
    <property type="component" value="Chromosome 9"/>
</dbReference>
<dbReference type="RefSeq" id="XP_010431329.1">
    <property type="nucleotide sequence ID" value="XM_010433027.1"/>
</dbReference>
<evidence type="ECO:0000313" key="4">
    <source>
        <dbReference type="RefSeq" id="XP_010431329.1"/>
    </source>
</evidence>
<dbReference type="GeneID" id="104715634"/>
<keyword evidence="3" id="KW-1185">Reference proteome</keyword>
<dbReference type="PROSITE" id="PS50158">
    <property type="entry name" value="ZF_CCHC"/>
    <property type="match status" value="1"/>
</dbReference>
<reference evidence="3" key="1">
    <citation type="journal article" date="2014" name="Nat. Commun.">
        <title>The emerging biofuel crop Camelina sativa retains a highly undifferentiated hexaploid genome structure.</title>
        <authorList>
            <person name="Kagale S."/>
            <person name="Koh C."/>
            <person name="Nixon J."/>
            <person name="Bollina V."/>
            <person name="Clarke W.E."/>
            <person name="Tuteja R."/>
            <person name="Spillane C."/>
            <person name="Robinson S.J."/>
            <person name="Links M.G."/>
            <person name="Clarke C."/>
            <person name="Higgins E.E."/>
            <person name="Huebert T."/>
            <person name="Sharpe A.G."/>
            <person name="Parkin I.A."/>
        </authorList>
    </citation>
    <scope>NUCLEOTIDE SEQUENCE [LARGE SCALE GENOMIC DNA]</scope>
    <source>
        <strain evidence="3">cv. DH55</strain>
    </source>
</reference>
<evidence type="ECO:0000256" key="1">
    <source>
        <dbReference type="PROSITE-ProRule" id="PRU00047"/>
    </source>
</evidence>
<sequence length="225" mass="25115">MAVIKETKEAITEEVTVEEEVVEEDMVEEDMVEEDMVEAEMIEEVLVEVTTVVIVLAEVGDEEVCWRCDKPDHYASSCPAKEVAHQETNLNETHEADALYVHEVVLLNEDKVFPKNYDTNNASIWYLDNGASNHMTGNKKLFSSLDMSITGKVKFGDGSFVNIVGKGSIVFVGKTCERRSLKKIYYITDLKHNIISLGQATEFGCEVNMKGDSLTLSDPVGRLLV</sequence>
<keyword evidence="1" id="KW-0863">Zinc-finger</keyword>
<accession>A0ABM0TTW0</accession>
<dbReference type="InterPro" id="IPR054722">
    <property type="entry name" value="PolX-like_BBD"/>
</dbReference>